<feature type="compositionally biased region" description="Polar residues" evidence="1">
    <location>
        <begin position="231"/>
        <end position="241"/>
    </location>
</feature>
<sequence>MGGKRFGQYHFYGPIWVLQVIPELARETGVHSGQLTVPRCLRWTFSRPATDPATLLQRASRVVTLVPSPEDTGTSYYLSMQLEPGAQSVRFVPSRSGNKKKMLANAVSCCSISAGEVVPPSARGTRAARTPQKGRQATSRPSSSALRDEPDPDYISDAVIPRVRELIDTTIAPRVQEYVDRAIDRALAGLSSCARRSPTSDFRDHHSPEPSDRGAAHRAPTPPLRRAPQPTVVQEGTSTSAPRPVGFSAPYQLMNGIDDSILKSTYSRFRLSGPDANFKLQLNGLSLWKKWFDELEVPSQEMREETLVGAWKRLHPLNPDCLEAYGDDDYQRWRPAEGLIHGIRRTDGKYQVP</sequence>
<keyword evidence="3" id="KW-1185">Reference proteome</keyword>
<name>A0AAD4NWV6_PERFH</name>
<feature type="region of interest" description="Disordered" evidence="1">
    <location>
        <begin position="118"/>
        <end position="156"/>
    </location>
</feature>
<comment type="caution">
    <text evidence="2">The sequence shown here is derived from an EMBL/GenBank/DDBJ whole genome shotgun (WGS) entry which is preliminary data.</text>
</comment>
<proteinExistence type="predicted"/>
<evidence type="ECO:0000313" key="3">
    <source>
        <dbReference type="Proteomes" id="UP001190926"/>
    </source>
</evidence>
<dbReference type="AlphaFoldDB" id="A0AAD4NWV6"/>
<dbReference type="EMBL" id="SDAM02029606">
    <property type="protein sequence ID" value="KAH6755409.1"/>
    <property type="molecule type" value="Genomic_DNA"/>
</dbReference>
<feature type="compositionally biased region" description="Basic and acidic residues" evidence="1">
    <location>
        <begin position="201"/>
        <end position="215"/>
    </location>
</feature>
<evidence type="ECO:0000313" key="2">
    <source>
        <dbReference type="EMBL" id="KAH6755409.1"/>
    </source>
</evidence>
<protein>
    <submittedName>
        <fullName evidence="2">Uncharacterized protein</fullName>
    </submittedName>
</protein>
<accession>A0AAD4NWV6</accession>
<organism evidence="2 3">
    <name type="scientific">Perilla frutescens var. hirtella</name>
    <name type="common">Perilla citriodora</name>
    <name type="synonym">Perilla setoyensis</name>
    <dbReference type="NCBI Taxonomy" id="608512"/>
    <lineage>
        <taxon>Eukaryota</taxon>
        <taxon>Viridiplantae</taxon>
        <taxon>Streptophyta</taxon>
        <taxon>Embryophyta</taxon>
        <taxon>Tracheophyta</taxon>
        <taxon>Spermatophyta</taxon>
        <taxon>Magnoliopsida</taxon>
        <taxon>eudicotyledons</taxon>
        <taxon>Gunneridae</taxon>
        <taxon>Pentapetalae</taxon>
        <taxon>asterids</taxon>
        <taxon>lamiids</taxon>
        <taxon>Lamiales</taxon>
        <taxon>Lamiaceae</taxon>
        <taxon>Nepetoideae</taxon>
        <taxon>Elsholtzieae</taxon>
        <taxon>Perilla</taxon>
    </lineage>
</organism>
<evidence type="ECO:0000256" key="1">
    <source>
        <dbReference type="SAM" id="MobiDB-lite"/>
    </source>
</evidence>
<feature type="region of interest" description="Disordered" evidence="1">
    <location>
        <begin position="194"/>
        <end position="245"/>
    </location>
</feature>
<reference evidence="2 3" key="1">
    <citation type="journal article" date="2021" name="Nat. Commun.">
        <title>Incipient diploidization of the medicinal plant Perilla within 10,000 years.</title>
        <authorList>
            <person name="Zhang Y."/>
            <person name="Shen Q."/>
            <person name="Leng L."/>
            <person name="Zhang D."/>
            <person name="Chen S."/>
            <person name="Shi Y."/>
            <person name="Ning Z."/>
            <person name="Chen S."/>
        </authorList>
    </citation>
    <scope>NUCLEOTIDE SEQUENCE [LARGE SCALE GENOMIC DNA]</scope>
    <source>
        <strain evidence="3">cv. PC099</strain>
    </source>
</reference>
<dbReference type="Proteomes" id="UP001190926">
    <property type="component" value="Unassembled WGS sequence"/>
</dbReference>
<feature type="compositionally biased region" description="Polar residues" evidence="1">
    <location>
        <begin position="133"/>
        <end position="145"/>
    </location>
</feature>
<gene>
    <name evidence="2" type="ORF">C2S53_013450</name>
</gene>